<name>A0A6J4SB51_9ACTN</name>
<reference evidence="2" key="1">
    <citation type="submission" date="2020-02" db="EMBL/GenBank/DDBJ databases">
        <authorList>
            <person name="Meier V. D."/>
        </authorList>
    </citation>
    <scope>NUCLEOTIDE SEQUENCE</scope>
    <source>
        <strain evidence="2">AVDCRST_MAG30</strain>
    </source>
</reference>
<dbReference type="EMBL" id="CADCVS010000214">
    <property type="protein sequence ID" value="CAA9494479.1"/>
    <property type="molecule type" value="Genomic_DNA"/>
</dbReference>
<sequence>GRARRPGARGRPRCDRALPRRAARGHGERLLRRRRRRRHLADPRGRRAGGARLLRARADVRGDLERPGHRRAPREPGPRPRLGPDAAHRAVARGPRRARAARRDLRRAVLRADPRVLPRPRLRRGGPHPRVLRRGRRQGDLPQGPDV</sequence>
<feature type="compositionally biased region" description="Basic residues" evidence="1">
    <location>
        <begin position="90"/>
        <end position="100"/>
    </location>
</feature>
<feature type="non-terminal residue" evidence="2">
    <location>
        <position position="147"/>
    </location>
</feature>
<organism evidence="2">
    <name type="scientific">uncultured Solirubrobacteraceae bacterium</name>
    <dbReference type="NCBI Taxonomy" id="1162706"/>
    <lineage>
        <taxon>Bacteria</taxon>
        <taxon>Bacillati</taxon>
        <taxon>Actinomycetota</taxon>
        <taxon>Thermoleophilia</taxon>
        <taxon>Solirubrobacterales</taxon>
        <taxon>Solirubrobacteraceae</taxon>
        <taxon>environmental samples</taxon>
    </lineage>
</organism>
<evidence type="ECO:0000313" key="2">
    <source>
        <dbReference type="EMBL" id="CAA9494479.1"/>
    </source>
</evidence>
<dbReference type="AlphaFoldDB" id="A0A6J4SB51"/>
<feature type="compositionally biased region" description="Basic residues" evidence="1">
    <location>
        <begin position="1"/>
        <end position="11"/>
    </location>
</feature>
<feature type="non-terminal residue" evidence="2">
    <location>
        <position position="1"/>
    </location>
</feature>
<gene>
    <name evidence="2" type="ORF">AVDCRST_MAG30-1575</name>
</gene>
<feature type="region of interest" description="Disordered" evidence="1">
    <location>
        <begin position="1"/>
        <end position="147"/>
    </location>
</feature>
<accession>A0A6J4SB51</accession>
<proteinExistence type="predicted"/>
<evidence type="ECO:0000256" key="1">
    <source>
        <dbReference type="SAM" id="MobiDB-lite"/>
    </source>
</evidence>
<feature type="compositionally biased region" description="Basic and acidic residues" evidence="1">
    <location>
        <begin position="56"/>
        <end position="78"/>
    </location>
</feature>
<feature type="compositionally biased region" description="Basic and acidic residues" evidence="1">
    <location>
        <begin position="101"/>
        <end position="116"/>
    </location>
</feature>
<feature type="compositionally biased region" description="Basic residues" evidence="1">
    <location>
        <begin position="118"/>
        <end position="136"/>
    </location>
</feature>
<protein>
    <submittedName>
        <fullName evidence="2">Uncharacterized protein</fullName>
    </submittedName>
</protein>